<dbReference type="InterPro" id="IPR029033">
    <property type="entry name" value="His_PPase_superfam"/>
</dbReference>
<dbReference type="PANTHER" id="PTHR48100:SF1">
    <property type="entry name" value="HISTIDINE PHOSPHATASE FAMILY PROTEIN-RELATED"/>
    <property type="match status" value="1"/>
</dbReference>
<sequence>MEIYFIRHGETLWNTLKIFQGRSDSPLTELGISQAEKLSEKLKDIEFTDFYSSPMGRTIQTTKIIMGDRKQEIKFIEEFKEISMGDIEGIPRSEFEEKYPKEFYDFFNNPVDYDPKVYHGENYYEVIERVKKGLDKLLSYLNDSDRVVVVTHGVTLKALFHVITKEKMDVLGAAKVPQNTSVSIVKYKDGKFNIEVFSDTSHLD</sequence>
<dbReference type="AlphaFoldDB" id="A0AAX2J9W3"/>
<dbReference type="GO" id="GO:0043755">
    <property type="term" value="F:alpha-ribazole phosphatase activity"/>
    <property type="evidence" value="ECO:0007669"/>
    <property type="project" value="UniProtKB-EC"/>
</dbReference>
<protein>
    <submittedName>
        <fullName evidence="3">Alpha-ribazole phosphatase</fullName>
        <ecNumber evidence="3">3.1.3.73</ecNumber>
    </submittedName>
</protein>
<dbReference type="Proteomes" id="UP000249008">
    <property type="component" value="Chromosome 1"/>
</dbReference>
<feature type="binding site" evidence="2">
    <location>
        <begin position="7"/>
        <end position="14"/>
    </location>
    <ligand>
        <name>substrate</name>
    </ligand>
</feature>
<dbReference type="SMART" id="SM00855">
    <property type="entry name" value="PGAM"/>
    <property type="match status" value="1"/>
</dbReference>
<evidence type="ECO:0000256" key="2">
    <source>
        <dbReference type="PIRSR" id="PIRSR613078-2"/>
    </source>
</evidence>
<gene>
    <name evidence="3" type="primary">cobC_1</name>
    <name evidence="3" type="ORF">NCTC12112_00668</name>
</gene>
<dbReference type="EMBL" id="LS483487">
    <property type="protein sequence ID" value="SQJ00364.1"/>
    <property type="molecule type" value="Genomic_DNA"/>
</dbReference>
<proteinExistence type="predicted"/>
<dbReference type="CDD" id="cd07067">
    <property type="entry name" value="HP_PGM_like"/>
    <property type="match status" value="1"/>
</dbReference>
<dbReference type="KEGG" id="ful:C4N20_10560"/>
<dbReference type="GO" id="GO:0005737">
    <property type="term" value="C:cytoplasm"/>
    <property type="evidence" value="ECO:0007669"/>
    <property type="project" value="TreeGrafter"/>
</dbReference>
<evidence type="ECO:0000313" key="4">
    <source>
        <dbReference type="Proteomes" id="UP000249008"/>
    </source>
</evidence>
<keyword evidence="3" id="KW-0378">Hydrolase</keyword>
<feature type="binding site" evidence="2">
    <location>
        <position position="57"/>
    </location>
    <ligand>
        <name>substrate</name>
    </ligand>
</feature>
<dbReference type="InterPro" id="IPR050275">
    <property type="entry name" value="PGM_Phosphatase"/>
</dbReference>
<dbReference type="InterPro" id="IPR013078">
    <property type="entry name" value="His_Pase_superF_clade-1"/>
</dbReference>
<organism evidence="3 4">
    <name type="scientific">Fusobacterium ulcerans</name>
    <dbReference type="NCBI Taxonomy" id="861"/>
    <lineage>
        <taxon>Bacteria</taxon>
        <taxon>Fusobacteriati</taxon>
        <taxon>Fusobacteriota</taxon>
        <taxon>Fusobacteriia</taxon>
        <taxon>Fusobacteriales</taxon>
        <taxon>Fusobacteriaceae</taxon>
        <taxon>Fusobacterium</taxon>
    </lineage>
</organism>
<dbReference type="Gene3D" id="3.40.50.1240">
    <property type="entry name" value="Phosphoglycerate mutase-like"/>
    <property type="match status" value="1"/>
</dbReference>
<feature type="active site" description="Tele-phosphohistidine intermediate" evidence="1">
    <location>
        <position position="8"/>
    </location>
</feature>
<name>A0AAX2J9W3_9FUSO</name>
<dbReference type="Pfam" id="PF00300">
    <property type="entry name" value="His_Phos_1"/>
    <property type="match status" value="1"/>
</dbReference>
<dbReference type="PIRSF" id="PIRSF000709">
    <property type="entry name" value="6PFK_2-Ptase"/>
    <property type="match status" value="1"/>
</dbReference>
<reference evidence="3 4" key="1">
    <citation type="submission" date="2018-06" db="EMBL/GenBank/DDBJ databases">
        <authorList>
            <consortium name="Pathogen Informatics"/>
            <person name="Doyle S."/>
        </authorList>
    </citation>
    <scope>NUCLEOTIDE SEQUENCE [LARGE SCALE GENOMIC DNA]</scope>
    <source>
        <strain evidence="3 4">NCTC12112</strain>
    </source>
</reference>
<dbReference type="EC" id="3.1.3.73" evidence="3"/>
<dbReference type="RefSeq" id="WP_005976135.1">
    <property type="nucleotide sequence ID" value="NZ_BAABXY010000001.1"/>
</dbReference>
<accession>A0AAX2J9W3</accession>
<dbReference type="SUPFAM" id="SSF53254">
    <property type="entry name" value="Phosphoglycerate mutase-like"/>
    <property type="match status" value="1"/>
</dbReference>
<evidence type="ECO:0000256" key="1">
    <source>
        <dbReference type="PIRSR" id="PIRSR613078-1"/>
    </source>
</evidence>
<dbReference type="GeneID" id="78455255"/>
<feature type="active site" description="Proton donor/acceptor" evidence="1">
    <location>
        <position position="81"/>
    </location>
</feature>
<dbReference type="PANTHER" id="PTHR48100">
    <property type="entry name" value="BROAD-SPECIFICITY PHOSPHATASE YOR283W-RELATED"/>
    <property type="match status" value="1"/>
</dbReference>
<evidence type="ECO:0000313" key="3">
    <source>
        <dbReference type="EMBL" id="SQJ00364.1"/>
    </source>
</evidence>